<dbReference type="AlphaFoldDB" id="A0A1A8T8R7"/>
<feature type="region of interest" description="Disordered" evidence="1">
    <location>
        <begin position="632"/>
        <end position="675"/>
    </location>
</feature>
<evidence type="ECO:0000259" key="3">
    <source>
        <dbReference type="Pfam" id="PF20454"/>
    </source>
</evidence>
<dbReference type="EMBL" id="FLOB01000002">
    <property type="protein sequence ID" value="SBS29077.1"/>
    <property type="molecule type" value="Genomic_DNA"/>
</dbReference>
<dbReference type="PANTHER" id="PTHR34413">
    <property type="entry name" value="PROPHAGE TAIL FIBER ASSEMBLY PROTEIN HOMOLOG TFAE-RELATED-RELATED"/>
    <property type="match status" value="1"/>
</dbReference>
<dbReference type="GO" id="GO:0004519">
    <property type="term" value="F:endonuclease activity"/>
    <property type="evidence" value="ECO:0007669"/>
    <property type="project" value="InterPro"/>
</dbReference>
<dbReference type="InterPro" id="IPR051220">
    <property type="entry name" value="TFA_Chaperone"/>
</dbReference>
<dbReference type="RefSeq" id="WP_067014107.1">
    <property type="nucleotide sequence ID" value="NZ_FLOB01000002.1"/>
</dbReference>
<protein>
    <submittedName>
        <fullName evidence="4">Phage terminase large subunit (GpA)</fullName>
    </submittedName>
</protein>
<dbReference type="GO" id="GO:0005524">
    <property type="term" value="F:ATP binding"/>
    <property type="evidence" value="ECO:0007669"/>
    <property type="project" value="InterPro"/>
</dbReference>
<dbReference type="Pfam" id="PF05876">
    <property type="entry name" value="GpA_ATPase"/>
    <property type="match status" value="1"/>
</dbReference>
<dbReference type="HAMAP" id="MF_04144">
    <property type="entry name" value="TERL_LAMBDA"/>
    <property type="match status" value="1"/>
</dbReference>
<evidence type="ECO:0000313" key="5">
    <source>
        <dbReference type="Proteomes" id="UP000092544"/>
    </source>
</evidence>
<dbReference type="STRING" id="1792290.MSP8886_01429"/>
<dbReference type="InterPro" id="IPR046453">
    <property type="entry name" value="GpA_ATPase"/>
</dbReference>
<dbReference type="PANTHER" id="PTHR34413:SF2">
    <property type="entry name" value="PROPHAGE TAIL FIBER ASSEMBLY PROTEIN HOMOLOG TFAE-RELATED"/>
    <property type="match status" value="1"/>
</dbReference>
<proteinExistence type="inferred from homology"/>
<sequence>MSLTSDDFLQDISFANMDEVYEDLEPLWLPPPDESITEWAEKYRKLSAENSALPGDYRVSVTPFLREIQDACCDPEIPRVVCQKSAQVAWTDGVINNVLGFHIHRDPCPALVLFPTEDMAERYSKEKFAPMVRDSEPLAKRINQQSRNAGNTILSKHFRGGHLELVGSNAPSKLASSPIRLILVEEPDRCSRNSGGEGNSLKLAYERGKTFYNRKIILGGSPTLKGQSEIEREMALSDKRHFFIPCPCCGDFITLKWDMVVWEKAEEEIHEVYEEHLPETAKIKCSSCEGLFTNNQKNEALQLGEWRATAPFTGVAGFYINELYSPFPNAKLQDVVEKFLEAHKFEKMGDNTLMTTWKNTSMGETFEVESESIDATGFENRREVYQAEVPHDGIIITCWFDTQDDRFEGEFVAWGPNEETWSLDYVKLYGDLSRPEIWNELERHMNREFISATGVIHRARLCGIDAGGHFTSEVHKFCRRDPFRYIPTFGSKEKGSTKPVASFPNKANPKHKTYLTELNTVTAKQVIYARIKHQKHGPGYCHFPLKEVYDERYFHGLVIEKMTIKHKNGQGYVDFENPIGGRNEPLDCRVGNFAMIRILQQNFGMQLRSLQKLMDKTMPTIEPSALQFVQTEIEPEAPKSTEKPAPKPAEQTVVTSTEPPKPKKRSFGKVGSIKS</sequence>
<reference evidence="4 5" key="1">
    <citation type="submission" date="2016-06" db="EMBL/GenBank/DDBJ databases">
        <authorList>
            <person name="Kjaerup R.B."/>
            <person name="Dalgaard T.S."/>
            <person name="Juul-Madsen H.R."/>
        </authorList>
    </citation>
    <scope>NUCLEOTIDE SEQUENCE [LARGE SCALE GENOMIC DNA]</scope>
    <source>
        <strain evidence="4 5">CECT 8886</strain>
    </source>
</reference>
<dbReference type="InterPro" id="IPR046454">
    <property type="entry name" value="GpA_endonuclease"/>
</dbReference>
<evidence type="ECO:0000259" key="2">
    <source>
        <dbReference type="Pfam" id="PF05876"/>
    </source>
</evidence>
<evidence type="ECO:0000313" key="4">
    <source>
        <dbReference type="EMBL" id="SBS29077.1"/>
    </source>
</evidence>
<name>A0A1A8T8R7_9GAMM</name>
<accession>A0A1A8T8R7</accession>
<feature type="domain" description="Phage terminase large subunit GpA ATPase" evidence="2">
    <location>
        <begin position="51"/>
        <end position="306"/>
    </location>
</feature>
<dbReference type="OrthoDB" id="5181253at2"/>
<gene>
    <name evidence="4" type="ORF">MSP8886_01429</name>
</gene>
<dbReference type="Pfam" id="PF20454">
    <property type="entry name" value="GpA_nuclease"/>
    <property type="match status" value="1"/>
</dbReference>
<feature type="compositionally biased region" description="Basic and acidic residues" evidence="1">
    <location>
        <begin position="636"/>
        <end position="645"/>
    </location>
</feature>
<dbReference type="InterPro" id="IPR008866">
    <property type="entry name" value="Phage_lambda_GpA-like"/>
</dbReference>
<evidence type="ECO:0000256" key="1">
    <source>
        <dbReference type="SAM" id="MobiDB-lite"/>
    </source>
</evidence>
<dbReference type="Proteomes" id="UP000092544">
    <property type="component" value="Unassembled WGS sequence"/>
</dbReference>
<dbReference type="GO" id="GO:0016887">
    <property type="term" value="F:ATP hydrolysis activity"/>
    <property type="evidence" value="ECO:0007669"/>
    <property type="project" value="InterPro"/>
</dbReference>
<organism evidence="4 5">
    <name type="scientific">Marinomonas spartinae</name>
    <dbReference type="NCBI Taxonomy" id="1792290"/>
    <lineage>
        <taxon>Bacteria</taxon>
        <taxon>Pseudomonadati</taxon>
        <taxon>Pseudomonadota</taxon>
        <taxon>Gammaproteobacteria</taxon>
        <taxon>Oceanospirillales</taxon>
        <taxon>Oceanospirillaceae</taxon>
        <taxon>Marinomonas</taxon>
    </lineage>
</organism>
<keyword evidence="5" id="KW-1185">Reference proteome</keyword>
<feature type="domain" description="Terminase large subunit GpA endonuclease" evidence="3">
    <location>
        <begin position="316"/>
        <end position="601"/>
    </location>
</feature>